<evidence type="ECO:0000313" key="2">
    <source>
        <dbReference type="EMBL" id="MEL0552342.1"/>
    </source>
</evidence>
<gene>
    <name evidence="2" type="ORF">QFI96_011625</name>
</gene>
<proteinExistence type="predicted"/>
<dbReference type="InterPro" id="IPR014966">
    <property type="entry name" value="FRG-dom"/>
</dbReference>
<name>A0ABU9F9A4_9ENTR</name>
<reference evidence="2 3" key="1">
    <citation type="submission" date="2024-04" db="EMBL/GenBank/DDBJ databases">
        <title>Two novel Raoultella species associated with bleeding cankers of broadleaf hosts, Raoultella scottia sp. nov. and Raoultella lignicola sp. nov.</title>
        <authorList>
            <person name="Brady C.L."/>
        </authorList>
    </citation>
    <scope>NUCLEOTIDE SEQUENCE [LARGE SCALE GENOMIC DNA]</scope>
    <source>
        <strain evidence="2 3">TW_WC1a.1</strain>
    </source>
</reference>
<evidence type="ECO:0000259" key="1">
    <source>
        <dbReference type="SMART" id="SM00901"/>
    </source>
</evidence>
<sequence length="416" mass="47933">MQLYELLEMITSGYVKTIDGLFHLEIRNETGGRLIGKKYRSLQSLKKSLPNNLAKMEKVENFKKHVFDNGTAVIACFAPNLIVYTSRFKNYKAVLDFVNEVRAFLSDKNNSNHLLDVCLEDYSENIIRIKKVSQFLDELEKITLPLASNFYFRGHSSYLYEMKPAIFRKEELIRNENVIYNELLIRCPNDFTQTASTFDVLVKMQHYSLPTRLLDITTNPLVALYFACSGYKNDSYDGEVKILSIPTAEMKYFDSDTVTLIANIAKQESKFEISCLDSDGNERLIHFLDDIKREKSYFTNRIKKKSLTSVICVKPKLNNARIIRQDGAFLIFGMGDGKMKPAKIPPKYKLADDVRFFVDNKSKESILMQLEKIGINEASIYPEIDKVSAYISNKYGKPVDVRDEQDLVIQEHKESK</sequence>
<dbReference type="Pfam" id="PF08867">
    <property type="entry name" value="FRG"/>
    <property type="match status" value="1"/>
</dbReference>
<dbReference type="RefSeq" id="WP_331851102.1">
    <property type="nucleotide sequence ID" value="NZ_JARXNK020000103.1"/>
</dbReference>
<keyword evidence="3" id="KW-1185">Reference proteome</keyword>
<dbReference type="Proteomes" id="UP001312893">
    <property type="component" value="Unassembled WGS sequence"/>
</dbReference>
<dbReference type="EMBL" id="JARXNK020000103">
    <property type="protein sequence ID" value="MEL0552342.1"/>
    <property type="molecule type" value="Genomic_DNA"/>
</dbReference>
<protein>
    <submittedName>
        <fullName evidence="2">FRG domain-containing protein</fullName>
    </submittedName>
</protein>
<organism evidence="2 3">
    <name type="scientific">Raoultella lignicola</name>
    <dbReference type="NCBI Taxonomy" id="3040939"/>
    <lineage>
        <taxon>Bacteria</taxon>
        <taxon>Pseudomonadati</taxon>
        <taxon>Pseudomonadota</taxon>
        <taxon>Gammaproteobacteria</taxon>
        <taxon>Enterobacterales</taxon>
        <taxon>Enterobacteriaceae</taxon>
        <taxon>Klebsiella/Raoultella group</taxon>
        <taxon>Raoultella</taxon>
    </lineage>
</organism>
<evidence type="ECO:0000313" key="3">
    <source>
        <dbReference type="Proteomes" id="UP001312893"/>
    </source>
</evidence>
<feature type="domain" description="FRG" evidence="1">
    <location>
        <begin position="146"/>
        <end position="243"/>
    </location>
</feature>
<dbReference type="SMART" id="SM00901">
    <property type="entry name" value="FRG"/>
    <property type="match status" value="1"/>
</dbReference>
<accession>A0ABU9F9A4</accession>
<comment type="caution">
    <text evidence="2">The sequence shown here is derived from an EMBL/GenBank/DDBJ whole genome shotgun (WGS) entry which is preliminary data.</text>
</comment>